<comment type="caution">
    <text evidence="4">The sequence shown here is derived from an EMBL/GenBank/DDBJ whole genome shotgun (WGS) entry which is preliminary data.</text>
</comment>
<keyword evidence="1" id="KW-0533">Nickel</keyword>
<dbReference type="NCBIfam" id="TIGR00100">
    <property type="entry name" value="hypA"/>
    <property type="match status" value="1"/>
</dbReference>
<sequence>MHELSIVMSIIDIAQKESSKANATVIDEIEIDIGDFSTVEMDAFDFAWQQAVKETVLENAVKKINRIKGKARCLHCDAVFQVENLYDACPVCREHSIDIIEGKELRVKSLIVS</sequence>
<dbReference type="PANTHER" id="PTHR34535">
    <property type="entry name" value="HYDROGENASE MATURATION FACTOR HYPA"/>
    <property type="match status" value="1"/>
</dbReference>
<dbReference type="HAMAP" id="MF_00213">
    <property type="entry name" value="HypA_HybF"/>
    <property type="match status" value="1"/>
</dbReference>
<keyword evidence="3" id="KW-0862">Zinc</keyword>
<evidence type="ECO:0000256" key="1">
    <source>
        <dbReference type="ARBA" id="ARBA00022596"/>
    </source>
</evidence>
<reference evidence="4" key="1">
    <citation type="submission" date="2016-10" db="EMBL/GenBank/DDBJ databases">
        <title>Sequence of Gallionella enrichment culture.</title>
        <authorList>
            <person name="Poehlein A."/>
            <person name="Muehling M."/>
            <person name="Daniel R."/>
        </authorList>
    </citation>
    <scope>NUCLEOTIDE SEQUENCE</scope>
</reference>
<dbReference type="PIRSF" id="PIRSF004761">
    <property type="entry name" value="Hydrgn_mat_HypA"/>
    <property type="match status" value="1"/>
</dbReference>
<evidence type="ECO:0000256" key="3">
    <source>
        <dbReference type="ARBA" id="ARBA00022833"/>
    </source>
</evidence>
<dbReference type="GO" id="GO:0008270">
    <property type="term" value="F:zinc ion binding"/>
    <property type="evidence" value="ECO:0007669"/>
    <property type="project" value="TreeGrafter"/>
</dbReference>
<organism evidence="4">
    <name type="scientific">mine drainage metagenome</name>
    <dbReference type="NCBI Taxonomy" id="410659"/>
    <lineage>
        <taxon>unclassified sequences</taxon>
        <taxon>metagenomes</taxon>
        <taxon>ecological metagenomes</taxon>
    </lineage>
</organism>
<dbReference type="AlphaFoldDB" id="A0A1J5SAZ5"/>
<dbReference type="EMBL" id="MLJW01000048">
    <property type="protein sequence ID" value="OIR05721.1"/>
    <property type="molecule type" value="Genomic_DNA"/>
</dbReference>
<proteinExistence type="inferred from homology"/>
<gene>
    <name evidence="4" type="primary">hypA_4</name>
    <name evidence="4" type="ORF">GALL_121560</name>
</gene>
<dbReference type="Pfam" id="PF01155">
    <property type="entry name" value="HypA"/>
    <property type="match status" value="1"/>
</dbReference>
<dbReference type="InterPro" id="IPR000688">
    <property type="entry name" value="HypA/HybF"/>
</dbReference>
<dbReference type="GO" id="GO:0016151">
    <property type="term" value="F:nickel cation binding"/>
    <property type="evidence" value="ECO:0007669"/>
    <property type="project" value="InterPro"/>
</dbReference>
<evidence type="ECO:0000256" key="2">
    <source>
        <dbReference type="ARBA" id="ARBA00022723"/>
    </source>
</evidence>
<dbReference type="Gene3D" id="3.30.2320.80">
    <property type="match status" value="1"/>
</dbReference>
<keyword evidence="2" id="KW-0479">Metal-binding</keyword>
<protein>
    <submittedName>
        <fullName evidence="4">Hydrogenase/urease nickel incorporation protein HypA</fullName>
    </submittedName>
</protein>
<dbReference type="GO" id="GO:0051604">
    <property type="term" value="P:protein maturation"/>
    <property type="evidence" value="ECO:0007669"/>
    <property type="project" value="InterPro"/>
</dbReference>
<evidence type="ECO:0000313" key="4">
    <source>
        <dbReference type="EMBL" id="OIR05721.1"/>
    </source>
</evidence>
<dbReference type="PANTHER" id="PTHR34535:SF3">
    <property type="entry name" value="HYDROGENASE MATURATION FACTOR HYPA"/>
    <property type="match status" value="1"/>
</dbReference>
<name>A0A1J5SAZ5_9ZZZZ</name>
<accession>A0A1J5SAZ5</accession>